<dbReference type="Pfam" id="PF07196">
    <property type="entry name" value="Flagellin_IN"/>
    <property type="match status" value="1"/>
</dbReference>
<evidence type="ECO:0000256" key="2">
    <source>
        <dbReference type="ARBA" id="ARBA00023143"/>
    </source>
</evidence>
<accession>A0A839HHV3</accession>
<keyword evidence="3" id="KW-0969">Cilium</keyword>
<dbReference type="RefSeq" id="WP_202985587.1">
    <property type="nucleotide sequence ID" value="NZ_JABVCQ010000099.1"/>
</dbReference>
<keyword evidence="2" id="KW-0975">Bacterial flagellum</keyword>
<protein>
    <submittedName>
        <fullName evidence="3">Flagellin</fullName>
    </submittedName>
</protein>
<dbReference type="Proteomes" id="UP000548632">
    <property type="component" value="Unassembled WGS sequence"/>
</dbReference>
<feature type="non-terminal residue" evidence="3">
    <location>
        <position position="210"/>
    </location>
</feature>
<gene>
    <name evidence="3" type="ORF">HUK38_14700</name>
</gene>
<comment type="subcellular location">
    <subcellularLocation>
        <location evidence="1">Bacterial flagellum</location>
    </subcellularLocation>
</comment>
<sequence>MRTNAYGNNYSVASGAATSNVAASGNGVSGGAVNILGHRGQIIGQTNAGASGLAIAAATTAQTMATNINKYTDATGVTATARTEAQVIFDTAGSYTLNITSDNSTAQTVTFSLSSVGTADGLSAAVTAINDQASKTGVTAVVNEAGSGIVLANQTGNDIILQDTATVNAGLVTVQKAYRDGNGTLTTAGATAGLTADNTANYTNTSGYVQ</sequence>
<dbReference type="EMBL" id="JABVCQ010000099">
    <property type="protein sequence ID" value="MBB1127450.1"/>
    <property type="molecule type" value="Genomic_DNA"/>
</dbReference>
<dbReference type="AlphaFoldDB" id="A0A839HHV3"/>
<dbReference type="InterPro" id="IPR010810">
    <property type="entry name" value="Flagellin_hook_IN_motif"/>
</dbReference>
<comment type="caution">
    <text evidence="3">The sequence shown here is derived from an EMBL/GenBank/DDBJ whole genome shotgun (WGS) entry which is preliminary data.</text>
</comment>
<proteinExistence type="predicted"/>
<organism evidence="3 4">
    <name type="scientific">Thiospirillum jenense</name>
    <dbReference type="NCBI Taxonomy" id="1653858"/>
    <lineage>
        <taxon>Bacteria</taxon>
        <taxon>Pseudomonadati</taxon>
        <taxon>Pseudomonadota</taxon>
        <taxon>Gammaproteobacteria</taxon>
        <taxon>Chromatiales</taxon>
        <taxon>Chromatiaceae</taxon>
        <taxon>Thiospirillum</taxon>
    </lineage>
</organism>
<evidence type="ECO:0000313" key="4">
    <source>
        <dbReference type="Proteomes" id="UP000548632"/>
    </source>
</evidence>
<keyword evidence="3" id="KW-0966">Cell projection</keyword>
<reference evidence="3 4" key="1">
    <citation type="journal article" date="2020" name="Arch. Microbiol.">
        <title>The genome sequence of the giant phototrophic gammaproteobacterium Thiospirillum jenense gives insight into its physiological properties and phylogenetic relationships.</title>
        <authorList>
            <person name="Imhoff J.F."/>
            <person name="Meyer T.E."/>
            <person name="Kyndt J.A."/>
        </authorList>
    </citation>
    <scope>NUCLEOTIDE SEQUENCE [LARGE SCALE GENOMIC DNA]</scope>
    <source>
        <strain evidence="3 4">DSM 216</strain>
    </source>
</reference>
<name>A0A839HHV3_9GAMM</name>
<keyword evidence="4" id="KW-1185">Reference proteome</keyword>
<keyword evidence="3" id="KW-0282">Flagellum</keyword>
<evidence type="ECO:0000313" key="3">
    <source>
        <dbReference type="EMBL" id="MBB1127450.1"/>
    </source>
</evidence>
<dbReference type="GO" id="GO:0009288">
    <property type="term" value="C:bacterial-type flagellum"/>
    <property type="evidence" value="ECO:0007669"/>
    <property type="project" value="UniProtKB-SubCell"/>
</dbReference>
<evidence type="ECO:0000256" key="1">
    <source>
        <dbReference type="ARBA" id="ARBA00004365"/>
    </source>
</evidence>